<proteinExistence type="predicted"/>
<dbReference type="EMBL" id="KN833010">
    <property type="protein sequence ID" value="KIM79372.1"/>
    <property type="molecule type" value="Genomic_DNA"/>
</dbReference>
<evidence type="ECO:0000256" key="3">
    <source>
        <dbReference type="ARBA" id="ARBA00022989"/>
    </source>
</evidence>
<keyword evidence="8" id="KW-1185">Reference proteome</keyword>
<evidence type="ECO:0000256" key="5">
    <source>
        <dbReference type="SAM" id="Phobius"/>
    </source>
</evidence>
<dbReference type="GO" id="GO:0016491">
    <property type="term" value="F:oxidoreductase activity"/>
    <property type="evidence" value="ECO:0007669"/>
    <property type="project" value="InterPro"/>
</dbReference>
<reference evidence="7 8" key="1">
    <citation type="submission" date="2014-04" db="EMBL/GenBank/DDBJ databases">
        <authorList>
            <consortium name="DOE Joint Genome Institute"/>
            <person name="Kuo A."/>
            <person name="Tarkka M."/>
            <person name="Buscot F."/>
            <person name="Kohler A."/>
            <person name="Nagy L.G."/>
            <person name="Floudas D."/>
            <person name="Copeland A."/>
            <person name="Barry K.W."/>
            <person name="Cichocki N."/>
            <person name="Veneault-Fourrey C."/>
            <person name="LaButti K."/>
            <person name="Lindquist E.A."/>
            <person name="Lipzen A."/>
            <person name="Lundell T."/>
            <person name="Morin E."/>
            <person name="Murat C."/>
            <person name="Sun H."/>
            <person name="Tunlid A."/>
            <person name="Henrissat B."/>
            <person name="Grigoriev I.V."/>
            <person name="Hibbett D.S."/>
            <person name="Martin F."/>
            <person name="Nordberg H.P."/>
            <person name="Cantor M.N."/>
            <person name="Hua S.X."/>
        </authorList>
    </citation>
    <scope>NUCLEOTIDE SEQUENCE [LARGE SCALE GENOMIC DNA]</scope>
    <source>
        <strain evidence="7 8">F 1598</strain>
    </source>
</reference>
<evidence type="ECO:0000256" key="1">
    <source>
        <dbReference type="ARBA" id="ARBA00004370"/>
    </source>
</evidence>
<keyword evidence="3 5" id="KW-1133">Transmembrane helix</keyword>
<dbReference type="Proteomes" id="UP000054166">
    <property type="component" value="Unassembled WGS sequence"/>
</dbReference>
<evidence type="ECO:0000256" key="2">
    <source>
        <dbReference type="ARBA" id="ARBA00022692"/>
    </source>
</evidence>
<evidence type="ECO:0000259" key="6">
    <source>
        <dbReference type="Pfam" id="PF04116"/>
    </source>
</evidence>
<dbReference type="GO" id="GO:0016020">
    <property type="term" value="C:membrane"/>
    <property type="evidence" value="ECO:0007669"/>
    <property type="project" value="UniProtKB-SubCell"/>
</dbReference>
<keyword evidence="2 5" id="KW-0812">Transmembrane</keyword>
<organism evidence="7 8">
    <name type="scientific">Piloderma croceum (strain F 1598)</name>
    <dbReference type="NCBI Taxonomy" id="765440"/>
    <lineage>
        <taxon>Eukaryota</taxon>
        <taxon>Fungi</taxon>
        <taxon>Dikarya</taxon>
        <taxon>Basidiomycota</taxon>
        <taxon>Agaricomycotina</taxon>
        <taxon>Agaricomycetes</taxon>
        <taxon>Agaricomycetidae</taxon>
        <taxon>Atheliales</taxon>
        <taxon>Atheliaceae</taxon>
        <taxon>Piloderma</taxon>
    </lineage>
</organism>
<feature type="domain" description="Fatty acid hydroxylase" evidence="6">
    <location>
        <begin position="119"/>
        <end position="242"/>
    </location>
</feature>
<dbReference type="PANTHER" id="PTHR11863">
    <property type="entry name" value="STEROL DESATURASE"/>
    <property type="match status" value="1"/>
</dbReference>
<reference evidence="8" key="2">
    <citation type="submission" date="2015-01" db="EMBL/GenBank/DDBJ databases">
        <title>Evolutionary Origins and Diversification of the Mycorrhizal Mutualists.</title>
        <authorList>
            <consortium name="DOE Joint Genome Institute"/>
            <consortium name="Mycorrhizal Genomics Consortium"/>
            <person name="Kohler A."/>
            <person name="Kuo A."/>
            <person name="Nagy L.G."/>
            <person name="Floudas D."/>
            <person name="Copeland A."/>
            <person name="Barry K.W."/>
            <person name="Cichocki N."/>
            <person name="Veneault-Fourrey C."/>
            <person name="LaButti K."/>
            <person name="Lindquist E.A."/>
            <person name="Lipzen A."/>
            <person name="Lundell T."/>
            <person name="Morin E."/>
            <person name="Murat C."/>
            <person name="Riley R."/>
            <person name="Ohm R."/>
            <person name="Sun H."/>
            <person name="Tunlid A."/>
            <person name="Henrissat B."/>
            <person name="Grigoriev I.V."/>
            <person name="Hibbett D.S."/>
            <person name="Martin F."/>
        </authorList>
    </citation>
    <scope>NUCLEOTIDE SEQUENCE [LARGE SCALE GENOMIC DNA]</scope>
    <source>
        <strain evidence="8">F 1598</strain>
    </source>
</reference>
<protein>
    <recommendedName>
        <fullName evidence="6">Fatty acid hydroxylase domain-containing protein</fullName>
    </recommendedName>
</protein>
<dbReference type="Pfam" id="PF04116">
    <property type="entry name" value="FA_hydroxylase"/>
    <property type="match status" value="1"/>
</dbReference>
<sequence length="254" mass="29341">MSVSLQTLWTNLLLRYSPARIAFFGTNAIQFTCFWFASAVYISLPYLFPAFSARHKLQKQEKQPTPAEIWHCFRVVFRNQVLSSALQLGVIGFDLLTGRPPTHRFDPILPSLTEVVRDVILCILIREVMAYYIHRLVHHPSIYQTIHKPHHSFSPPIALAAQYSTFREHVLLGIIPIASPPGIMKSHVVTFWVFLAMQLFETSTMHSGYDFWAGFAKRHDLHHEKFNVCFGPTGLMDWIYNTEWKNRADIKADL</sequence>
<accession>A0A0C3BPX1</accession>
<evidence type="ECO:0000313" key="7">
    <source>
        <dbReference type="EMBL" id="KIM79372.1"/>
    </source>
</evidence>
<dbReference type="InterPro" id="IPR006694">
    <property type="entry name" value="Fatty_acid_hydroxylase"/>
</dbReference>
<dbReference type="GO" id="GO:0005506">
    <property type="term" value="F:iron ion binding"/>
    <property type="evidence" value="ECO:0007669"/>
    <property type="project" value="InterPro"/>
</dbReference>
<dbReference type="InterPro" id="IPR050307">
    <property type="entry name" value="Sterol_Desaturase_Related"/>
</dbReference>
<dbReference type="AlphaFoldDB" id="A0A0C3BPX1"/>
<name>A0A0C3BPX1_PILCF</name>
<dbReference type="InParanoid" id="A0A0C3BPX1"/>
<keyword evidence="4 5" id="KW-0472">Membrane</keyword>
<dbReference type="HOGENOM" id="CLU_047036_1_0_1"/>
<gene>
    <name evidence="7" type="ORF">PILCRDRAFT_74467</name>
</gene>
<feature type="transmembrane region" description="Helical" evidence="5">
    <location>
        <begin position="29"/>
        <end position="48"/>
    </location>
</feature>
<dbReference type="GO" id="GO:0008610">
    <property type="term" value="P:lipid biosynthetic process"/>
    <property type="evidence" value="ECO:0007669"/>
    <property type="project" value="InterPro"/>
</dbReference>
<dbReference type="STRING" id="765440.A0A0C3BPX1"/>
<comment type="subcellular location">
    <subcellularLocation>
        <location evidence="1">Membrane</location>
    </subcellularLocation>
</comment>
<evidence type="ECO:0000256" key="4">
    <source>
        <dbReference type="ARBA" id="ARBA00023136"/>
    </source>
</evidence>
<dbReference type="OrthoDB" id="408954at2759"/>
<evidence type="ECO:0000313" key="8">
    <source>
        <dbReference type="Proteomes" id="UP000054166"/>
    </source>
</evidence>